<gene>
    <name evidence="1" type="ORF">ACFSQJ_15930</name>
</gene>
<organism evidence="1 2">
    <name type="scientific">Croceitalea marina</name>
    <dbReference type="NCBI Taxonomy" id="1775166"/>
    <lineage>
        <taxon>Bacteria</taxon>
        <taxon>Pseudomonadati</taxon>
        <taxon>Bacteroidota</taxon>
        <taxon>Flavobacteriia</taxon>
        <taxon>Flavobacteriales</taxon>
        <taxon>Flavobacteriaceae</taxon>
        <taxon>Croceitalea</taxon>
    </lineage>
</organism>
<dbReference type="RefSeq" id="WP_377767956.1">
    <property type="nucleotide sequence ID" value="NZ_JBHULB010000079.1"/>
</dbReference>
<dbReference type="Proteomes" id="UP001597526">
    <property type="component" value="Unassembled WGS sequence"/>
</dbReference>
<protein>
    <submittedName>
        <fullName evidence="1">Uncharacterized protein</fullName>
    </submittedName>
</protein>
<evidence type="ECO:0000313" key="2">
    <source>
        <dbReference type="Proteomes" id="UP001597526"/>
    </source>
</evidence>
<proteinExistence type="predicted"/>
<evidence type="ECO:0000313" key="1">
    <source>
        <dbReference type="EMBL" id="MFD2588426.1"/>
    </source>
</evidence>
<reference evidence="2" key="1">
    <citation type="journal article" date="2019" name="Int. J. Syst. Evol. Microbiol.">
        <title>The Global Catalogue of Microorganisms (GCM) 10K type strain sequencing project: providing services to taxonomists for standard genome sequencing and annotation.</title>
        <authorList>
            <consortium name="The Broad Institute Genomics Platform"/>
            <consortium name="The Broad Institute Genome Sequencing Center for Infectious Disease"/>
            <person name="Wu L."/>
            <person name="Ma J."/>
        </authorList>
    </citation>
    <scope>NUCLEOTIDE SEQUENCE [LARGE SCALE GENOMIC DNA]</scope>
    <source>
        <strain evidence="2">KCTC 52368</strain>
    </source>
</reference>
<accession>A0ABW5N034</accession>
<keyword evidence="2" id="KW-1185">Reference proteome</keyword>
<sequence>MKKYLTILIILYSVLFHINTLNAQFRRFDQPVGIEDIDGNGVPIVDPFGEPIDNSCCTESGEFNFELYFDDIGVLLDLENAIIGIAQKKLNDWYKNQEDTFKKEISERYGKNYSTFKDAQKAFFRSYEENLTKVNENVSRIATSTSREGVNLEVDKVKYSNELYLEKSFRKEFLSELECNRNFPGVCDFTMGYRDYSIQGMKYRDIRSISQLDALRNNAISDFGEKHFKKIEAEFLTDALVKAMNEDFFLKRFTDAHLQYYERLNLGQRVFYMTALLTFTRTNVSSPFGIRIPQVVIPQFWNDDILKDLAKDFQEPLPVDALIFKEGWVNQQINLLLNFYGPSIANERLTYFKNLQKSILDEYTENIVDLFPDDAQRTTNLLCGSYNWRSVGASNVANITGARIIGSYRESAIFGRAVDFNITFPNMCVTIPKYRWYNGKKSLVTQAQATGKFNLAWRAALFSTRVELGNSNPGVKGVEALFIANLNLNLKILSPGSSVINRFCSGTIPNSRAKHCTE</sequence>
<dbReference type="EMBL" id="JBHULB010000079">
    <property type="protein sequence ID" value="MFD2588426.1"/>
    <property type="molecule type" value="Genomic_DNA"/>
</dbReference>
<name>A0ABW5N034_9FLAO</name>
<comment type="caution">
    <text evidence="1">The sequence shown here is derived from an EMBL/GenBank/DDBJ whole genome shotgun (WGS) entry which is preliminary data.</text>
</comment>